<dbReference type="InterPro" id="IPR011124">
    <property type="entry name" value="Znf_CW"/>
</dbReference>
<dbReference type="Pfam" id="PF00999">
    <property type="entry name" value="Na_H_Exchanger"/>
    <property type="match status" value="1"/>
</dbReference>
<evidence type="ECO:0000256" key="3">
    <source>
        <dbReference type="ARBA" id="ARBA00004141"/>
    </source>
</evidence>
<dbReference type="GO" id="GO:0009941">
    <property type="term" value="C:chloroplast envelope"/>
    <property type="evidence" value="ECO:0007669"/>
    <property type="project" value="UniProtKB-SubCell"/>
</dbReference>
<dbReference type="InterPro" id="IPR019786">
    <property type="entry name" value="Zinc_finger_PHD-type_CS"/>
</dbReference>
<dbReference type="InterPro" id="IPR019787">
    <property type="entry name" value="Znf_PHD-finger"/>
</dbReference>
<reference evidence="20 21" key="1">
    <citation type="submission" date="2020-08" db="EMBL/GenBank/DDBJ databases">
        <title>Plant Genome Project.</title>
        <authorList>
            <person name="Zhang R.-G."/>
        </authorList>
    </citation>
    <scope>NUCLEOTIDE SEQUENCE [LARGE SCALE GENOMIC DNA]</scope>
    <source>
        <tissue evidence="20">Rhizome</tissue>
    </source>
</reference>
<dbReference type="GO" id="GO:0008270">
    <property type="term" value="F:zinc ion binding"/>
    <property type="evidence" value="ECO:0007669"/>
    <property type="project" value="UniProtKB-KW"/>
</dbReference>
<dbReference type="PANTHER" id="PTHR32468:SF30">
    <property type="entry name" value="OS12G0109150 PROTEIN"/>
    <property type="match status" value="1"/>
</dbReference>
<dbReference type="SMART" id="SM00249">
    <property type="entry name" value="PHD"/>
    <property type="match status" value="1"/>
</dbReference>
<evidence type="ECO:0000256" key="9">
    <source>
        <dbReference type="ARBA" id="ARBA00022833"/>
    </source>
</evidence>
<evidence type="ECO:0000313" key="20">
    <source>
        <dbReference type="EMBL" id="KAG6502288.1"/>
    </source>
</evidence>
<evidence type="ECO:0000256" key="4">
    <source>
        <dbReference type="ARBA" id="ARBA00022448"/>
    </source>
</evidence>
<dbReference type="EMBL" id="JACMSC010000011">
    <property type="protein sequence ID" value="KAG6502288.1"/>
    <property type="molecule type" value="Genomic_DNA"/>
</dbReference>
<keyword evidence="8 15" id="KW-0863">Zinc-finger</keyword>
<feature type="transmembrane region" description="Helical" evidence="17">
    <location>
        <begin position="842"/>
        <end position="859"/>
    </location>
</feature>
<evidence type="ECO:0000256" key="16">
    <source>
        <dbReference type="SAM" id="MobiDB-lite"/>
    </source>
</evidence>
<keyword evidence="21" id="KW-1185">Reference proteome</keyword>
<evidence type="ECO:0000256" key="8">
    <source>
        <dbReference type="ARBA" id="ARBA00022771"/>
    </source>
</evidence>
<dbReference type="Gene3D" id="1.20.1530.20">
    <property type="match status" value="1"/>
</dbReference>
<accession>A0A8J5GIR5</accession>
<dbReference type="Gene3D" id="3.30.40.10">
    <property type="entry name" value="Zinc/RING finger domain, C3HC4 (zinc finger)"/>
    <property type="match status" value="1"/>
</dbReference>
<dbReference type="Pfam" id="PF23256">
    <property type="entry name" value="CHX17_2nd"/>
    <property type="match status" value="1"/>
</dbReference>
<keyword evidence="11 17" id="KW-1133">Transmembrane helix</keyword>
<keyword evidence="5" id="KW-0633">Potassium transport</keyword>
<comment type="function">
    <text evidence="1">May function as sodium-coupled metabolite transporter across the chloroplast envelope.</text>
</comment>
<dbReference type="Pfam" id="PF00628">
    <property type="entry name" value="PHD"/>
    <property type="match status" value="1"/>
</dbReference>
<evidence type="ECO:0000256" key="11">
    <source>
        <dbReference type="ARBA" id="ARBA00022989"/>
    </source>
</evidence>
<keyword evidence="10" id="KW-0630">Potassium</keyword>
<evidence type="ECO:0000256" key="7">
    <source>
        <dbReference type="ARBA" id="ARBA00022723"/>
    </source>
</evidence>
<dbReference type="Proteomes" id="UP000734854">
    <property type="component" value="Unassembled WGS sequence"/>
</dbReference>
<dbReference type="GO" id="GO:0006885">
    <property type="term" value="P:regulation of pH"/>
    <property type="evidence" value="ECO:0007669"/>
    <property type="project" value="TreeGrafter"/>
</dbReference>
<evidence type="ECO:0000256" key="13">
    <source>
        <dbReference type="ARBA" id="ARBA00023136"/>
    </source>
</evidence>
<name>A0A8J5GIR5_ZINOF</name>
<feature type="transmembrane region" description="Helical" evidence="17">
    <location>
        <begin position="719"/>
        <end position="742"/>
    </location>
</feature>
<evidence type="ECO:0000313" key="21">
    <source>
        <dbReference type="Proteomes" id="UP000734854"/>
    </source>
</evidence>
<feature type="transmembrane region" description="Helical" evidence="17">
    <location>
        <begin position="903"/>
        <end position="927"/>
    </location>
</feature>
<feature type="transmembrane region" description="Helical" evidence="17">
    <location>
        <begin position="793"/>
        <end position="812"/>
    </location>
</feature>
<feature type="domain" description="PHD-type" evidence="18">
    <location>
        <begin position="293"/>
        <end position="343"/>
    </location>
</feature>
<dbReference type="PROSITE" id="PS50016">
    <property type="entry name" value="ZF_PHD_2"/>
    <property type="match status" value="1"/>
</dbReference>
<comment type="caution">
    <text evidence="20">The sequence shown here is derived from an EMBL/GenBank/DDBJ whole genome shotgun (WGS) entry which is preliminary data.</text>
</comment>
<dbReference type="PANTHER" id="PTHR32468">
    <property type="entry name" value="CATION/H + ANTIPORTER"/>
    <property type="match status" value="1"/>
</dbReference>
<evidence type="ECO:0000256" key="5">
    <source>
        <dbReference type="ARBA" id="ARBA00022538"/>
    </source>
</evidence>
<organism evidence="20 21">
    <name type="scientific">Zingiber officinale</name>
    <name type="common">Ginger</name>
    <name type="synonym">Amomum zingiber</name>
    <dbReference type="NCBI Taxonomy" id="94328"/>
    <lineage>
        <taxon>Eukaryota</taxon>
        <taxon>Viridiplantae</taxon>
        <taxon>Streptophyta</taxon>
        <taxon>Embryophyta</taxon>
        <taxon>Tracheophyta</taxon>
        <taxon>Spermatophyta</taxon>
        <taxon>Magnoliopsida</taxon>
        <taxon>Liliopsida</taxon>
        <taxon>Zingiberales</taxon>
        <taxon>Zingiberaceae</taxon>
        <taxon>Zingiber</taxon>
    </lineage>
</organism>
<dbReference type="SUPFAM" id="SSF57903">
    <property type="entry name" value="FYVE/PHD zinc finger"/>
    <property type="match status" value="1"/>
</dbReference>
<dbReference type="GO" id="GO:0015297">
    <property type="term" value="F:antiporter activity"/>
    <property type="evidence" value="ECO:0007669"/>
    <property type="project" value="InterPro"/>
</dbReference>
<evidence type="ECO:0000256" key="17">
    <source>
        <dbReference type="SAM" id="Phobius"/>
    </source>
</evidence>
<evidence type="ECO:0000256" key="1">
    <source>
        <dbReference type="ARBA" id="ARBA00003198"/>
    </source>
</evidence>
<proteinExistence type="inferred from homology"/>
<evidence type="ECO:0000259" key="19">
    <source>
        <dbReference type="PROSITE" id="PS51050"/>
    </source>
</evidence>
<evidence type="ECO:0000256" key="2">
    <source>
        <dbReference type="ARBA" id="ARBA00004119"/>
    </source>
</evidence>
<sequence>MSPNHEECHCDTSRSSIYTDKKEFELPPSGTIVSSGSWTDVSISNGMCKSSGHTVNKYFYKRRKLQRNSLALLPEDNKTTDNDKEQFELPPREAIVSSESCAPPSIPNELCTSLGHDGYVYKRKKLQRNSLALLPENNNISDARQKFGAELCISSEYCQLEDRKADTERAPVDACTTDTDLLQDSGLHAMHSIGEYEALDKTKNVKFPKSAQENCHLSNDRSSSSKSNLESTATFIKMDTDDSSFDVLELGEFDSARELCIYVLKRHGLIGNSCASSSDFDLGGLLDDNSKLSQKCKICGLFDDPLQMLICDQCDETYHQSCCVPRVTKIPLDEWYCQLCFKKKPKLLISKSPDTVGEISNHIHRTSPRKYSISFMLKDSRPYTTGVRIGKDFQAEIMDWSGPVSKYANSSRLIQFPSLEDDYFDEPSEMETDEFVNVWKGRKTQNHSGIGNWVQCREFLHLGGPNEGIICGKWRRAPLFIIQSEDWDCSCAIEWDPIHADCAVPQVIEPKKSTTGERRIPSKRVNGQGLTVRKQTGNRCKQRTLAPPSPVLSSPSRRVHGAQPDVAGASHVISRLSGNVCVDDDFNLQTGILLGPSVIGQRQALEQSLFPERGLLILEIISLFGIILYLFNISVKTELNLAWWEMQGRNAVAISVAGSLLPAILSAAAIASFQSVVPLDLRTSSFIYFVILRLSFSSFPVVVDALDELHLLNSALGRLSVASSLLEDVGYQLIVVVIKTAFMVSETTSVKARIGIPATVAAVLLLMVLGGGKAARWVAKRSARGQMLSEGCFLVLLLMALMASIMTTFIGFNMTMGPILLGLAVPGGMPVGATLTERLQPLCAGLLLPLYLFIVGYRTDVGGLDRLWLCWVILLVVVLCYAGKLAGVVAASRHFNKMPMSDAISLGLMLNVKGFVEAFNFFFFLALPEHLPALTLSMVASTAATTPLIKTLYDPMLRYVVLKRQTVEHLLPVAELHLVVCVHREDHVNPVLDFLDVVRPTILSPLSLVVLHLNQLAGRSAPVFRPHHPTAEATIASDRITNAFHRHFESEQGSVSLSTFVAISPIGSMHNDVCMLALDHKACLALLPFHKHFNGARHTVDHAVQTVNRNVLDFAPCSAAILVGNTLPTRASFDDGGRRVAVYFLGGPDDREALALAFRMARSNISIRLTVVRFLPLQDKRLMVEHDEELMQDDSAVAQVREVCAGYEEKLLKNGEETAALVHRMSQEFELVMVGRRNGMETELTSGLSQWSECPELGIIGDMLAMEFADKIAILVVQQHQSFRGRRSGGGSPENAGGEAISES</sequence>
<dbReference type="InterPro" id="IPR001965">
    <property type="entry name" value="Znf_PHD"/>
</dbReference>
<dbReference type="GO" id="GO:0016020">
    <property type="term" value="C:membrane"/>
    <property type="evidence" value="ECO:0007669"/>
    <property type="project" value="UniProtKB-SubCell"/>
</dbReference>
<dbReference type="GO" id="GO:1902600">
    <property type="term" value="P:proton transmembrane transport"/>
    <property type="evidence" value="ECO:0007669"/>
    <property type="project" value="InterPro"/>
</dbReference>
<evidence type="ECO:0000256" key="15">
    <source>
        <dbReference type="PROSITE-ProRule" id="PRU00146"/>
    </source>
</evidence>
<dbReference type="InterPro" id="IPR057291">
    <property type="entry name" value="CHX17_2nd"/>
</dbReference>
<dbReference type="GO" id="GO:0012505">
    <property type="term" value="C:endomembrane system"/>
    <property type="evidence" value="ECO:0007669"/>
    <property type="project" value="TreeGrafter"/>
</dbReference>
<keyword evidence="13 17" id="KW-0472">Membrane</keyword>
<dbReference type="Gene3D" id="3.30.40.100">
    <property type="match status" value="1"/>
</dbReference>
<dbReference type="InterPro" id="IPR013083">
    <property type="entry name" value="Znf_RING/FYVE/PHD"/>
</dbReference>
<feature type="transmembrane region" description="Helical" evidence="17">
    <location>
        <begin position="818"/>
        <end position="835"/>
    </location>
</feature>
<feature type="transmembrane region" description="Helical" evidence="17">
    <location>
        <begin position="614"/>
        <end position="631"/>
    </location>
</feature>
<keyword evidence="6 17" id="KW-0812">Transmembrane</keyword>
<dbReference type="InterPro" id="IPR006153">
    <property type="entry name" value="Cation/H_exchanger_TM"/>
</dbReference>
<dbReference type="Pfam" id="PF23259">
    <property type="entry name" value="CHX17_C"/>
    <property type="match status" value="1"/>
</dbReference>
<keyword evidence="12" id="KW-0406">Ion transport</keyword>
<evidence type="ECO:0000256" key="10">
    <source>
        <dbReference type="ARBA" id="ARBA00022958"/>
    </source>
</evidence>
<gene>
    <name evidence="20" type="ORF">ZIOFF_042179</name>
</gene>
<dbReference type="InterPro" id="IPR050794">
    <property type="entry name" value="CPA2_transporter"/>
</dbReference>
<evidence type="ECO:0000256" key="6">
    <source>
        <dbReference type="ARBA" id="ARBA00022692"/>
    </source>
</evidence>
<evidence type="ECO:0000256" key="12">
    <source>
        <dbReference type="ARBA" id="ARBA00023065"/>
    </source>
</evidence>
<dbReference type="InterPro" id="IPR038770">
    <property type="entry name" value="Na+/solute_symporter_sf"/>
</dbReference>
<dbReference type="PROSITE" id="PS51050">
    <property type="entry name" value="ZF_CW"/>
    <property type="match status" value="1"/>
</dbReference>
<keyword evidence="7" id="KW-0479">Metal-binding</keyword>
<dbReference type="GO" id="GO:0006813">
    <property type="term" value="P:potassium ion transport"/>
    <property type="evidence" value="ECO:0007669"/>
    <property type="project" value="UniProtKB-KW"/>
</dbReference>
<evidence type="ECO:0000256" key="14">
    <source>
        <dbReference type="ARBA" id="ARBA00038341"/>
    </source>
</evidence>
<feature type="transmembrane region" description="Helical" evidence="17">
    <location>
        <begin position="871"/>
        <end position="891"/>
    </location>
</feature>
<protein>
    <submittedName>
        <fullName evidence="20">Uncharacterized protein</fullName>
    </submittedName>
</protein>
<feature type="region of interest" description="Disordered" evidence="16">
    <location>
        <begin position="1284"/>
        <end position="1304"/>
    </location>
</feature>
<comment type="similarity">
    <text evidence="14">Belongs to the monovalent cation:proton antiporter 2 (CPA2) transporter (TC 2.A.37) family. CHX (TC 2.A.37.4) subfamily.</text>
</comment>
<dbReference type="InterPro" id="IPR011011">
    <property type="entry name" value="Znf_FYVE_PHD"/>
</dbReference>
<feature type="transmembrane region" description="Helical" evidence="17">
    <location>
        <begin position="754"/>
        <end position="772"/>
    </location>
</feature>
<dbReference type="InterPro" id="IPR057290">
    <property type="entry name" value="CHX17_C"/>
</dbReference>
<evidence type="ECO:0000259" key="18">
    <source>
        <dbReference type="PROSITE" id="PS50016"/>
    </source>
</evidence>
<comment type="subcellular location">
    <subcellularLocation>
        <location evidence="3">Membrane</location>
        <topology evidence="3">Multi-pass membrane protein</topology>
    </subcellularLocation>
    <subcellularLocation>
        <location evidence="2">Plastid</location>
        <location evidence="2">Chloroplast envelope</location>
    </subcellularLocation>
</comment>
<feature type="domain" description="CW-type" evidence="19">
    <location>
        <begin position="447"/>
        <end position="510"/>
    </location>
</feature>
<keyword evidence="9" id="KW-0862">Zinc</keyword>
<dbReference type="PROSITE" id="PS01359">
    <property type="entry name" value="ZF_PHD_1"/>
    <property type="match status" value="1"/>
</dbReference>
<feature type="transmembrane region" description="Helical" evidence="17">
    <location>
        <begin position="652"/>
        <end position="673"/>
    </location>
</feature>
<feature type="transmembrane region" description="Helical" evidence="17">
    <location>
        <begin position="685"/>
        <end position="707"/>
    </location>
</feature>
<keyword evidence="4" id="KW-0813">Transport</keyword>